<gene>
    <name evidence="1" type="ORF">KPL71_022876</name>
</gene>
<keyword evidence="2" id="KW-1185">Reference proteome</keyword>
<reference evidence="2" key="1">
    <citation type="journal article" date="2023" name="Hortic. Res.">
        <title>A chromosome-level phased genome enabling allele-level studies in sweet orange: a case study on citrus Huanglongbing tolerance.</title>
        <authorList>
            <person name="Wu B."/>
            <person name="Yu Q."/>
            <person name="Deng Z."/>
            <person name="Duan Y."/>
            <person name="Luo F."/>
            <person name="Gmitter F. Jr."/>
        </authorList>
    </citation>
    <scope>NUCLEOTIDE SEQUENCE [LARGE SCALE GENOMIC DNA]</scope>
    <source>
        <strain evidence="2">cv. Valencia</strain>
    </source>
</reference>
<evidence type="ECO:0000313" key="2">
    <source>
        <dbReference type="Proteomes" id="UP000829398"/>
    </source>
</evidence>
<name>A0ACB8IF42_CITSI</name>
<dbReference type="EMBL" id="CM039177">
    <property type="protein sequence ID" value="KAH9695677.1"/>
    <property type="molecule type" value="Genomic_DNA"/>
</dbReference>
<dbReference type="Proteomes" id="UP000829398">
    <property type="component" value="Chromosome 8"/>
</dbReference>
<proteinExistence type="predicted"/>
<organism evidence="1 2">
    <name type="scientific">Citrus sinensis</name>
    <name type="common">Sweet orange</name>
    <name type="synonym">Citrus aurantium var. sinensis</name>
    <dbReference type="NCBI Taxonomy" id="2711"/>
    <lineage>
        <taxon>Eukaryota</taxon>
        <taxon>Viridiplantae</taxon>
        <taxon>Streptophyta</taxon>
        <taxon>Embryophyta</taxon>
        <taxon>Tracheophyta</taxon>
        <taxon>Spermatophyta</taxon>
        <taxon>Magnoliopsida</taxon>
        <taxon>eudicotyledons</taxon>
        <taxon>Gunneridae</taxon>
        <taxon>Pentapetalae</taxon>
        <taxon>rosids</taxon>
        <taxon>malvids</taxon>
        <taxon>Sapindales</taxon>
        <taxon>Rutaceae</taxon>
        <taxon>Aurantioideae</taxon>
        <taxon>Citrus</taxon>
    </lineage>
</organism>
<comment type="caution">
    <text evidence="1">The sequence shown here is derived from an EMBL/GenBank/DDBJ whole genome shotgun (WGS) entry which is preliminary data.</text>
</comment>
<accession>A0ACB8IF42</accession>
<sequence>MTEYWVSQGNKWCDFCKIYISNNPSSIRNHDLGQRHKENVQKKLADMRKENAAKEKEHKETARALEQIEAKAKRSYQKDLANQEARNSNAVALNDHESNSMITEWDYDGTSGYYYNESNGLYYDPKSGFYYSDAIGNWVTQEEAYAAIPASLGSKHRPTMKHPFPAFGGGSIVENKDSAKSQNGPARGPVVSSSLNPMRSVKGAPSSLAVGKRKREDNKLKKMAKPVSKEEAAAIKAREAAKKRVEEREKQLLGLYHSQ</sequence>
<protein>
    <submittedName>
        <fullName evidence="1">Matrin-type domain-containing protein</fullName>
    </submittedName>
</protein>
<evidence type="ECO:0000313" key="1">
    <source>
        <dbReference type="EMBL" id="KAH9695677.1"/>
    </source>
</evidence>